<proteinExistence type="predicted"/>
<organism evidence="1 2">
    <name type="scientific">Jannaschia donghaensis</name>
    <dbReference type="NCBI Taxonomy" id="420998"/>
    <lineage>
        <taxon>Bacteria</taxon>
        <taxon>Pseudomonadati</taxon>
        <taxon>Pseudomonadota</taxon>
        <taxon>Alphaproteobacteria</taxon>
        <taxon>Rhodobacterales</taxon>
        <taxon>Roseobacteraceae</taxon>
        <taxon>Jannaschia</taxon>
    </lineage>
</organism>
<evidence type="ECO:0000313" key="1">
    <source>
        <dbReference type="EMBL" id="CTQ49468.1"/>
    </source>
</evidence>
<protein>
    <submittedName>
        <fullName evidence="1">Uncharacterized protein</fullName>
    </submittedName>
</protein>
<reference evidence="1 2" key="1">
    <citation type="submission" date="2015-07" db="EMBL/GenBank/DDBJ databases">
        <authorList>
            <person name="Noorani M."/>
        </authorList>
    </citation>
    <scope>NUCLEOTIDE SEQUENCE [LARGE SCALE GENOMIC DNA]</scope>
    <source>
        <strain evidence="1 2">CECT 7802</strain>
    </source>
</reference>
<keyword evidence="2" id="KW-1185">Reference proteome</keyword>
<dbReference type="EMBL" id="CXSU01000011">
    <property type="protein sequence ID" value="CTQ49468.1"/>
    <property type="molecule type" value="Genomic_DNA"/>
</dbReference>
<evidence type="ECO:0000313" key="2">
    <source>
        <dbReference type="Proteomes" id="UP000049222"/>
    </source>
</evidence>
<dbReference type="Proteomes" id="UP000049222">
    <property type="component" value="Unassembled WGS sequence"/>
</dbReference>
<gene>
    <name evidence="1" type="ORF">JDO7802_01482</name>
</gene>
<dbReference type="STRING" id="420998.JDO7802_01482"/>
<sequence length="44" mass="4967">MTIEQTNDHLATCKLQRSLLVRVELADRDDERVRLSVTEAVGLA</sequence>
<accession>A0A0M6YGI7</accession>
<name>A0A0M6YGI7_9RHOB</name>
<dbReference type="AlphaFoldDB" id="A0A0M6YGI7"/>